<dbReference type="EMBL" id="BLYO01000161">
    <property type="protein sequence ID" value="GFO99011.1"/>
    <property type="molecule type" value="Genomic_DNA"/>
</dbReference>
<dbReference type="RefSeq" id="WP_057731626.1">
    <property type="nucleotide sequence ID" value="NZ_BLYO01000161.1"/>
</dbReference>
<organism evidence="2 3">
    <name type="scientific">Lactobacillus helveticus</name>
    <name type="common">Lactobacillus suntoryeus</name>
    <dbReference type="NCBI Taxonomy" id="1587"/>
    <lineage>
        <taxon>Bacteria</taxon>
        <taxon>Bacillati</taxon>
        <taxon>Bacillota</taxon>
        <taxon>Bacilli</taxon>
        <taxon>Lactobacillales</taxon>
        <taxon>Lactobacillaceae</taxon>
        <taxon>Lactobacillus</taxon>
    </lineage>
</organism>
<reference evidence="2" key="1">
    <citation type="submission" date="2020-07" db="EMBL/GenBank/DDBJ databases">
        <title>Draft genome sequence of Lactobacillus helveticus strain H-8.</title>
        <authorList>
            <person name="Endo A."/>
            <person name="Maeno S."/>
            <person name="Kido Y."/>
        </authorList>
    </citation>
    <scope>NUCLEOTIDE SEQUENCE</scope>
    <source>
        <strain evidence="2">H-8</strain>
    </source>
</reference>
<keyword evidence="1" id="KW-0472">Membrane</keyword>
<gene>
    <name evidence="2" type="ORF">LHEH8_07670</name>
</gene>
<evidence type="ECO:0000313" key="2">
    <source>
        <dbReference type="EMBL" id="GFO99011.1"/>
    </source>
</evidence>
<feature type="transmembrane region" description="Helical" evidence="1">
    <location>
        <begin position="47"/>
        <end position="64"/>
    </location>
</feature>
<dbReference type="Proteomes" id="UP000618094">
    <property type="component" value="Unassembled WGS sequence"/>
</dbReference>
<accession>A0A8H9F7P8</accession>
<name>A0A8H9F7P8_LACHE</name>
<sequence length="152" mass="17579">MSRKNKIRKLGYWSLTILLALAGILDLSLVIQLVLSHGSFFDISRRLFWGIIFIIAAWGSYHTAKDVGTSEDDDERDKYVRQKTRSEMYKITSYLLFYIGAGLLAWGMILNRSHGNSNLIYTLVLIGLLLLILWTLLFFIEVALMMINYHRD</sequence>
<evidence type="ECO:0000313" key="3">
    <source>
        <dbReference type="Proteomes" id="UP000618094"/>
    </source>
</evidence>
<protein>
    <submittedName>
        <fullName evidence="2">Uncharacterized protein</fullName>
    </submittedName>
</protein>
<feature type="transmembrane region" description="Helical" evidence="1">
    <location>
        <begin position="12"/>
        <end position="35"/>
    </location>
</feature>
<comment type="caution">
    <text evidence="2">The sequence shown here is derived from an EMBL/GenBank/DDBJ whole genome shotgun (WGS) entry which is preliminary data.</text>
</comment>
<dbReference type="AlphaFoldDB" id="A0A8H9F7P8"/>
<proteinExistence type="predicted"/>
<keyword evidence="1" id="KW-0812">Transmembrane</keyword>
<feature type="transmembrane region" description="Helical" evidence="1">
    <location>
        <begin position="91"/>
        <end position="109"/>
    </location>
</feature>
<keyword evidence="1" id="KW-1133">Transmembrane helix</keyword>
<feature type="transmembrane region" description="Helical" evidence="1">
    <location>
        <begin position="121"/>
        <end position="147"/>
    </location>
</feature>
<evidence type="ECO:0000256" key="1">
    <source>
        <dbReference type="SAM" id="Phobius"/>
    </source>
</evidence>